<feature type="domain" description="DUF6818" evidence="2">
    <location>
        <begin position="16"/>
        <end position="94"/>
    </location>
</feature>
<feature type="region of interest" description="Disordered" evidence="1">
    <location>
        <begin position="58"/>
        <end position="102"/>
    </location>
</feature>
<proteinExistence type="predicted"/>
<dbReference type="Proteomes" id="UP000434957">
    <property type="component" value="Unassembled WGS sequence"/>
</dbReference>
<dbReference type="Pfam" id="PF20681">
    <property type="entry name" value="DUF6818"/>
    <property type="match status" value="1"/>
</dbReference>
<dbReference type="EMBL" id="QXFU01000549">
    <property type="protein sequence ID" value="KAE9030136.1"/>
    <property type="molecule type" value="Genomic_DNA"/>
</dbReference>
<evidence type="ECO:0000313" key="6">
    <source>
        <dbReference type="Proteomes" id="UP000429607"/>
    </source>
</evidence>
<name>A0A6A3NH20_9STRA</name>
<evidence type="ECO:0000313" key="4">
    <source>
        <dbReference type="EMBL" id="KAE9042831.1"/>
    </source>
</evidence>
<evidence type="ECO:0000313" key="7">
    <source>
        <dbReference type="Proteomes" id="UP000434957"/>
    </source>
</evidence>
<organism evidence="4 6">
    <name type="scientific">Phytophthora rubi</name>
    <dbReference type="NCBI Taxonomy" id="129364"/>
    <lineage>
        <taxon>Eukaryota</taxon>
        <taxon>Sar</taxon>
        <taxon>Stramenopiles</taxon>
        <taxon>Oomycota</taxon>
        <taxon>Peronosporomycetes</taxon>
        <taxon>Peronosporales</taxon>
        <taxon>Peronosporaceae</taxon>
        <taxon>Phytophthora</taxon>
    </lineage>
</organism>
<sequence length="102" mass="11510">MTDIDSVLLLVEKMLPLGKGEWERLAVSFNANRHHGAPEREYDSFCRKFKVLYSTRKPTGMPDLPPHIKRAKKTKQATDDKANVIELGDVDDDDHSGASPDF</sequence>
<dbReference type="Proteomes" id="UP000435112">
    <property type="component" value="Unassembled WGS sequence"/>
</dbReference>
<protein>
    <recommendedName>
        <fullName evidence="2">DUF6818 domain-containing protein</fullName>
    </recommendedName>
</protein>
<reference evidence="6 8" key="1">
    <citation type="submission" date="2018-09" db="EMBL/GenBank/DDBJ databases">
        <title>Genomic investigation of the strawberry pathogen Phytophthora fragariae indicates pathogenicity is determined by transcriptional variation in three key races.</title>
        <authorList>
            <person name="Adams T.M."/>
            <person name="Armitage A.D."/>
            <person name="Sobczyk M.K."/>
            <person name="Bates H.J."/>
            <person name="Dunwell J.M."/>
            <person name="Nellist C.F."/>
            <person name="Harrison R.J."/>
        </authorList>
    </citation>
    <scope>NUCLEOTIDE SEQUENCE [LARGE SCALE GENOMIC DNA]</scope>
    <source>
        <strain evidence="4 6">SCRP249</strain>
        <strain evidence="3 8">SCRP324</strain>
        <strain evidence="5 7">SCRP333</strain>
    </source>
</reference>
<dbReference type="EMBL" id="QXFV01000278">
    <property type="protein sequence ID" value="KAE9042831.1"/>
    <property type="molecule type" value="Genomic_DNA"/>
</dbReference>
<comment type="caution">
    <text evidence="4">The sequence shown here is derived from an EMBL/GenBank/DDBJ whole genome shotgun (WGS) entry which is preliminary data.</text>
</comment>
<evidence type="ECO:0000313" key="5">
    <source>
        <dbReference type="EMBL" id="KAE9344458.1"/>
    </source>
</evidence>
<evidence type="ECO:0000256" key="1">
    <source>
        <dbReference type="SAM" id="MobiDB-lite"/>
    </source>
</evidence>
<dbReference type="InterPro" id="IPR049203">
    <property type="entry name" value="DUF6818"/>
</dbReference>
<keyword evidence="7" id="KW-1185">Reference proteome</keyword>
<evidence type="ECO:0000313" key="3">
    <source>
        <dbReference type="EMBL" id="KAE9030136.1"/>
    </source>
</evidence>
<dbReference type="AlphaFoldDB" id="A0A6A3NH20"/>
<dbReference type="Proteomes" id="UP000429607">
    <property type="component" value="Unassembled WGS sequence"/>
</dbReference>
<evidence type="ECO:0000313" key="8">
    <source>
        <dbReference type="Proteomes" id="UP000435112"/>
    </source>
</evidence>
<accession>A0A6A3NH20</accession>
<dbReference type="PANTHER" id="PTHR34409:SF1">
    <property type="entry name" value="MYB-LIKE DOMAIN-CONTAINING PROTEIN"/>
    <property type="match status" value="1"/>
</dbReference>
<dbReference type="OrthoDB" id="123120at2759"/>
<dbReference type="EMBL" id="QXFT01000420">
    <property type="protein sequence ID" value="KAE9344458.1"/>
    <property type="molecule type" value="Genomic_DNA"/>
</dbReference>
<gene>
    <name evidence="4" type="ORF">PR001_g6045</name>
    <name evidence="3" type="ORF">PR002_g9966</name>
    <name evidence="5" type="ORF">PR003_g8461</name>
</gene>
<dbReference type="PANTHER" id="PTHR34409">
    <property type="entry name" value="SET DOMAIN-CONTAINING PROTEIN"/>
    <property type="match status" value="1"/>
</dbReference>
<evidence type="ECO:0000259" key="2">
    <source>
        <dbReference type="Pfam" id="PF20681"/>
    </source>
</evidence>